<comment type="caution">
    <text evidence="3">The sequence shown here is derived from an EMBL/GenBank/DDBJ whole genome shotgun (WGS) entry which is preliminary data.</text>
</comment>
<evidence type="ECO:0000259" key="2">
    <source>
        <dbReference type="Pfam" id="PF13191"/>
    </source>
</evidence>
<feature type="compositionally biased region" description="Polar residues" evidence="1">
    <location>
        <begin position="19"/>
        <end position="28"/>
    </location>
</feature>
<feature type="domain" description="Orc1-like AAA ATPase" evidence="2">
    <location>
        <begin position="97"/>
        <end position="379"/>
    </location>
</feature>
<dbReference type="InterPro" id="IPR041664">
    <property type="entry name" value="AAA_16"/>
</dbReference>
<dbReference type="PANTHER" id="PTHR43642">
    <property type="entry name" value="HYBRID SIGNAL TRANSDUCTION HISTIDINE KINASE G"/>
    <property type="match status" value="1"/>
</dbReference>
<proteinExistence type="predicted"/>
<gene>
    <name evidence="3" type="ORF">SEMRO_1339_G264300.1</name>
</gene>
<feature type="compositionally biased region" description="Low complexity" evidence="1">
    <location>
        <begin position="553"/>
        <end position="572"/>
    </location>
</feature>
<name>A0A9N8HS32_9STRA</name>
<dbReference type="InterPro" id="IPR027417">
    <property type="entry name" value="P-loop_NTPase"/>
</dbReference>
<sequence>MRRRSEDAITNGAGGSSPFPLSTLSEGGSASAPLVAPPGNRQESLRRSSLQDEFLDFVQTTKASTALHQRLSDNENVKQFTMNKLRFDRLEESVIPVGRDGEYEVLRERLQEVWDQKVQRELVLLSGYSGSGKTTLAASIQPLVERKSNKGGLFVLSKFDYLDLSGGGCSSSVSSGEGSAGGDKNNADPFAAVSNAFGRICRDIQRRKNNTATNTAIQELTSESDTQEEIDHPMASLCKELSQVLTSTDITFLEDIMPEIELLVSPQSSNNHHESRASIFHESRASIFHESIATISHVSDDSMSHGGEASNQTSKSRRSTNGGDTRAILYLAVRKFLRVVTKHLMLCIVWDDLQWADTVSLELLQSILSDSKIENLVIIALFRSNEVKEHHPWAKTMEICRQHAKRGNDIGGLHITDMPIGNLNAASVNSIVMVLLNVDDVATTMDLAETCHARTQGNVYFLLTFLEMLHDEGLLMFHLGTFQWTWDSREILEKTVATANTVSLLMDKITKSSGGNEMTRMLPIAALLGSCFEARMLRLVWEELRPRGKKTMSSSSQQQTEAADNSENNASSDDSFVGLLEMTVEEKFLERVDTSTPTMGSLRFCHDEIQKASLNLVSGAKLEKLKVCVGAVLLHKLRRQELEESIFVVTNLLNSKFAKGVMDRLDKKLPSRRRSELTERSYHTTSSVGHYSVGNTALFLQRLVKEGPMMDMGNSDQDHTEDQEDDEELGDIFRVRLAQLNLQAAERARKMSAFHSAARYAAKGIAWLDEKHKWSGTTFDLTLNLYNLAAEANSNVGKMEVAEEYCHYVLDCEMCSIPDKMHAYRIVTNYKAMIGNNKEALAICLDVLQQLGVKFPTILPLKAAAALRAILRVKKMKPLSLQQLEGLPRMKDKRLLAVMNLLDIATILSYAARDEPLSMLLLERMRKLTLQHGLCKESVQGILFPGFVNCFLFEDWKNGVAHADASLIALECLGDDGLAVYAKATWQVEGMCHSWVQPLAGMSSRFELGFIRGLQTGDIDSAAMCAWKGLITDFLSGRTTLDRLIESCQNYIPQVASLQRMVYLVQFQIFLQHVTNLSDEKATNTTSLTGGVMDEQETRDSVSNVEVGKMLLLVLDVHKQIACTFFGDHEAGAELAMTRGDSIIHRLPGYSLGAVCPVMRAVSLYAMVRRASGLRKIRYKREAVRLRKMVRRWAEKGFVNVAHFSKLLDAEHFALTKRTAETDTLFQKARALAARSGFRQDAALICERHAEFLLHVSGKRPQKAAVETSEASRQIEEAIRYYTEWGAMNKVKLLRSKYAFLLSG</sequence>
<evidence type="ECO:0000313" key="3">
    <source>
        <dbReference type="EMBL" id="CAB9522775.1"/>
    </source>
</evidence>
<dbReference type="EMBL" id="CAICTM010001337">
    <property type="protein sequence ID" value="CAB9522775.1"/>
    <property type="molecule type" value="Genomic_DNA"/>
</dbReference>
<feature type="region of interest" description="Disordered" evidence="1">
    <location>
        <begin position="550"/>
        <end position="572"/>
    </location>
</feature>
<dbReference type="Pfam" id="PF13191">
    <property type="entry name" value="AAA_16"/>
    <property type="match status" value="1"/>
</dbReference>
<evidence type="ECO:0000313" key="4">
    <source>
        <dbReference type="Proteomes" id="UP001153069"/>
    </source>
</evidence>
<feature type="region of interest" description="Disordered" evidence="1">
    <location>
        <begin position="299"/>
        <end position="321"/>
    </location>
</feature>
<feature type="compositionally biased region" description="Polar residues" evidence="1">
    <location>
        <begin position="309"/>
        <end position="321"/>
    </location>
</feature>
<dbReference type="Proteomes" id="UP001153069">
    <property type="component" value="Unassembled WGS sequence"/>
</dbReference>
<evidence type="ECO:0000256" key="1">
    <source>
        <dbReference type="SAM" id="MobiDB-lite"/>
    </source>
</evidence>
<keyword evidence="4" id="KW-1185">Reference proteome</keyword>
<organism evidence="3 4">
    <name type="scientific">Seminavis robusta</name>
    <dbReference type="NCBI Taxonomy" id="568900"/>
    <lineage>
        <taxon>Eukaryota</taxon>
        <taxon>Sar</taxon>
        <taxon>Stramenopiles</taxon>
        <taxon>Ochrophyta</taxon>
        <taxon>Bacillariophyta</taxon>
        <taxon>Bacillariophyceae</taxon>
        <taxon>Bacillariophycidae</taxon>
        <taxon>Naviculales</taxon>
        <taxon>Naviculaceae</taxon>
        <taxon>Seminavis</taxon>
    </lineage>
</organism>
<feature type="region of interest" description="Disordered" evidence="1">
    <location>
        <begin position="1"/>
        <end position="42"/>
    </location>
</feature>
<protein>
    <submittedName>
        <fullName evidence="3">Transcriptional regulator</fullName>
    </submittedName>
</protein>
<dbReference type="InterPro" id="IPR053159">
    <property type="entry name" value="Hybrid_Histidine_Kinase"/>
</dbReference>
<accession>A0A9N8HS32</accession>
<reference evidence="3" key="1">
    <citation type="submission" date="2020-06" db="EMBL/GenBank/DDBJ databases">
        <authorList>
            <consortium name="Plant Systems Biology data submission"/>
        </authorList>
    </citation>
    <scope>NUCLEOTIDE SEQUENCE</scope>
    <source>
        <strain evidence="3">D6</strain>
    </source>
</reference>
<dbReference type="SUPFAM" id="SSF52540">
    <property type="entry name" value="P-loop containing nucleoside triphosphate hydrolases"/>
    <property type="match status" value="1"/>
</dbReference>
<dbReference type="PANTHER" id="PTHR43642:SF1">
    <property type="entry name" value="HYBRID SIGNAL TRANSDUCTION HISTIDINE KINASE G"/>
    <property type="match status" value="1"/>
</dbReference>